<dbReference type="AlphaFoldDB" id="A0A239LKX7"/>
<dbReference type="Gene3D" id="3.90.1580.10">
    <property type="entry name" value="paralog of FGE (formylglycine-generating enzyme)"/>
    <property type="match status" value="1"/>
</dbReference>
<dbReference type="InterPro" id="IPR016187">
    <property type="entry name" value="CTDL_fold"/>
</dbReference>
<dbReference type="EMBL" id="FZPD01000005">
    <property type="protein sequence ID" value="SNT31111.1"/>
    <property type="molecule type" value="Genomic_DNA"/>
</dbReference>
<evidence type="ECO:0000313" key="3">
    <source>
        <dbReference type="Proteomes" id="UP000198393"/>
    </source>
</evidence>
<dbReference type="PANTHER" id="PTHR23150">
    <property type="entry name" value="SULFATASE MODIFYING FACTOR 1, 2"/>
    <property type="match status" value="1"/>
</dbReference>
<reference evidence="2 3" key="1">
    <citation type="submission" date="2017-06" db="EMBL/GenBank/DDBJ databases">
        <authorList>
            <person name="Kim H.J."/>
            <person name="Triplett B.A."/>
        </authorList>
    </citation>
    <scope>NUCLEOTIDE SEQUENCE [LARGE SCALE GENOMIC DNA]</scope>
    <source>
        <strain evidence="2 3">DSM 19307</strain>
    </source>
</reference>
<proteinExistence type="predicted"/>
<evidence type="ECO:0000259" key="1">
    <source>
        <dbReference type="Pfam" id="PF03781"/>
    </source>
</evidence>
<dbReference type="SUPFAM" id="SSF56436">
    <property type="entry name" value="C-type lectin-like"/>
    <property type="match status" value="1"/>
</dbReference>
<protein>
    <submittedName>
        <fullName evidence="2">Sulfatase-modifying factor enzyme 1</fullName>
    </submittedName>
</protein>
<dbReference type="PANTHER" id="PTHR23150:SF19">
    <property type="entry name" value="FORMYLGLYCINE-GENERATING ENZYME"/>
    <property type="match status" value="1"/>
</dbReference>
<name>A0A239LKX7_EKHLU</name>
<organism evidence="2 3">
    <name type="scientific">Ekhidna lutea</name>
    <dbReference type="NCBI Taxonomy" id="447679"/>
    <lineage>
        <taxon>Bacteria</taxon>
        <taxon>Pseudomonadati</taxon>
        <taxon>Bacteroidota</taxon>
        <taxon>Cytophagia</taxon>
        <taxon>Cytophagales</taxon>
        <taxon>Reichenbachiellaceae</taxon>
        <taxon>Ekhidna</taxon>
    </lineage>
</organism>
<keyword evidence="3" id="KW-1185">Reference proteome</keyword>
<dbReference type="Pfam" id="PF03781">
    <property type="entry name" value="FGE-sulfatase"/>
    <property type="match status" value="1"/>
</dbReference>
<feature type="domain" description="Sulfatase-modifying factor enzyme-like" evidence="1">
    <location>
        <begin position="408"/>
        <end position="621"/>
    </location>
</feature>
<dbReference type="InterPro" id="IPR042095">
    <property type="entry name" value="SUMF_sf"/>
</dbReference>
<sequence length="665" mass="76459">MFSSVFLHVGPILTNPNVIKMKNLKISYLLVFLSITTFAKVRPEPIPSKLTELKSKGWYNERFTLWKKFMNDNPTDKNGWIELFKSAKYSGASDEELQIISTDVNKYHPESAEAEYVKASLIGWTDEGVSSLENALIKSNTDDFLEARVLLAEFKLSDDREIYSDKVFESGLVHSSTLNYAYNVLMSVVDNGILITEATHTTIPLWVLQDVMSVREDVEIINLELAENSSYLSRKFEDLGIKSSETIFDLPESNPDSDFFYALTLPRKHISAIDSRLYVVGLASQYESDRLDQYGSLKENLENRFLLDYLTIDFNGEPNSSTGKVLEANYLVPLVLLKEYYDEYQQFEKSDFFKDRLLLIADRNQLKSQVDILLAKGSKNPTDFKKVEIDIKTLDRKLQKVKGNIYASHVELTNKEFEFFLKYLKDNEYDDIFEKVNIDLSKYEGFSYNFHKSYHFMGRPDMKKGNYGDYPTMDITYEAAKIYCEWLTAQYNAQEGREFEKVKFRLPSKNEWTMAALGYTEFQSWNLSENTVTAYYGEKNKKQNFSLNEHKVSYPWYGEWEFRNTVMNNKGCYLANVKVSDEKTCPAEINGDGFEITSPVGTYFSNGMGLYDVIGNVAEMTDINGIAMGGSWNHLPEESTITSEVSYSGPDTTVGFRLFMEVIEE</sequence>
<dbReference type="GO" id="GO:0120147">
    <property type="term" value="F:formylglycine-generating oxidase activity"/>
    <property type="evidence" value="ECO:0007669"/>
    <property type="project" value="TreeGrafter"/>
</dbReference>
<dbReference type="Proteomes" id="UP000198393">
    <property type="component" value="Unassembled WGS sequence"/>
</dbReference>
<gene>
    <name evidence="2" type="ORF">SAMN05421640_3351</name>
</gene>
<dbReference type="InterPro" id="IPR051043">
    <property type="entry name" value="Sulfatase_Mod_Factor_Kinase"/>
</dbReference>
<accession>A0A239LKX7</accession>
<dbReference type="InterPro" id="IPR005532">
    <property type="entry name" value="SUMF_dom"/>
</dbReference>
<evidence type="ECO:0000313" key="2">
    <source>
        <dbReference type="EMBL" id="SNT31111.1"/>
    </source>
</evidence>